<dbReference type="GO" id="GO:0016763">
    <property type="term" value="F:pentosyltransferase activity"/>
    <property type="evidence" value="ECO:0007669"/>
    <property type="project" value="TreeGrafter"/>
</dbReference>
<dbReference type="Pfam" id="PF03901">
    <property type="entry name" value="Glyco_transf_22"/>
    <property type="match status" value="1"/>
</dbReference>
<evidence type="ECO:0000256" key="7">
    <source>
        <dbReference type="ARBA" id="ARBA00022824"/>
    </source>
</evidence>
<dbReference type="STRING" id="1798539.A2994_03025"/>
<evidence type="ECO:0000256" key="3">
    <source>
        <dbReference type="ARBA" id="ARBA00022475"/>
    </source>
</evidence>
<evidence type="ECO:0000256" key="9">
    <source>
        <dbReference type="ARBA" id="ARBA00023136"/>
    </source>
</evidence>
<keyword evidence="3" id="KW-1003">Cell membrane</keyword>
<dbReference type="PANTHER" id="PTHR33908">
    <property type="entry name" value="MANNOSYLTRANSFERASE YKCB-RELATED"/>
    <property type="match status" value="1"/>
</dbReference>
<reference evidence="11 12" key="1">
    <citation type="journal article" date="2016" name="Nat. Commun.">
        <title>Thousands of microbial genomes shed light on interconnected biogeochemical processes in an aquifer system.</title>
        <authorList>
            <person name="Anantharaman K."/>
            <person name="Brown C.T."/>
            <person name="Hug L.A."/>
            <person name="Sharon I."/>
            <person name="Castelle C.J."/>
            <person name="Probst A.J."/>
            <person name="Thomas B.C."/>
            <person name="Singh A."/>
            <person name="Wilkins M.J."/>
            <person name="Karaoz U."/>
            <person name="Brodie E.L."/>
            <person name="Williams K.H."/>
            <person name="Hubbard S.S."/>
            <person name="Banfield J.F."/>
        </authorList>
    </citation>
    <scope>NUCLEOTIDE SEQUENCE [LARGE SCALE GENOMIC DNA]</scope>
</reference>
<evidence type="ECO:0000313" key="11">
    <source>
        <dbReference type="EMBL" id="OGB85702.1"/>
    </source>
</evidence>
<dbReference type="PANTHER" id="PTHR33908:SF11">
    <property type="entry name" value="MEMBRANE PROTEIN"/>
    <property type="match status" value="1"/>
</dbReference>
<protein>
    <submittedName>
        <fullName evidence="11">Uncharacterized protein</fullName>
    </submittedName>
</protein>
<feature type="transmembrane region" description="Helical" evidence="10">
    <location>
        <begin position="340"/>
        <end position="363"/>
    </location>
</feature>
<dbReference type="InterPro" id="IPR005599">
    <property type="entry name" value="GPI_mannosylTrfase"/>
</dbReference>
<accession>A0A1F4PRN0</accession>
<feature type="transmembrane region" description="Helical" evidence="10">
    <location>
        <begin position="375"/>
        <end position="397"/>
    </location>
</feature>
<comment type="subcellular location">
    <subcellularLocation>
        <location evidence="2">Cell membrane</location>
        <topology evidence="2">Multi-pass membrane protein</topology>
    </subcellularLocation>
    <subcellularLocation>
        <location evidence="1">Endoplasmic reticulum membrane</location>
    </subcellularLocation>
</comment>
<feature type="transmembrane region" description="Helical" evidence="10">
    <location>
        <begin position="213"/>
        <end position="233"/>
    </location>
</feature>
<feature type="transmembrane region" description="Helical" evidence="10">
    <location>
        <begin position="315"/>
        <end position="334"/>
    </location>
</feature>
<proteinExistence type="predicted"/>
<evidence type="ECO:0000256" key="6">
    <source>
        <dbReference type="ARBA" id="ARBA00022692"/>
    </source>
</evidence>
<keyword evidence="4" id="KW-0328">Glycosyltransferase</keyword>
<evidence type="ECO:0000256" key="1">
    <source>
        <dbReference type="ARBA" id="ARBA00004586"/>
    </source>
</evidence>
<keyword evidence="6 10" id="KW-0812">Transmembrane</keyword>
<feature type="transmembrane region" description="Helical" evidence="10">
    <location>
        <begin position="126"/>
        <end position="145"/>
    </location>
</feature>
<gene>
    <name evidence="11" type="ORF">A2994_03025</name>
</gene>
<dbReference type="GO" id="GO:0009103">
    <property type="term" value="P:lipopolysaccharide biosynthetic process"/>
    <property type="evidence" value="ECO:0007669"/>
    <property type="project" value="UniProtKB-ARBA"/>
</dbReference>
<feature type="transmembrane region" description="Helical" evidence="10">
    <location>
        <begin position="181"/>
        <end position="207"/>
    </location>
</feature>
<keyword evidence="9 10" id="KW-0472">Membrane</keyword>
<keyword evidence="8 10" id="KW-1133">Transmembrane helix</keyword>
<dbReference type="InterPro" id="IPR050297">
    <property type="entry name" value="LipidA_mod_glycosyltrf_83"/>
</dbReference>
<feature type="transmembrane region" description="Helical" evidence="10">
    <location>
        <begin position="282"/>
        <end position="303"/>
    </location>
</feature>
<evidence type="ECO:0000256" key="5">
    <source>
        <dbReference type="ARBA" id="ARBA00022679"/>
    </source>
</evidence>
<name>A0A1F4PRN0_UNCK3</name>
<organism evidence="11 12">
    <name type="scientific">candidate division Kazan bacterium RIFCSPLOWO2_01_FULL_48_13</name>
    <dbReference type="NCBI Taxonomy" id="1798539"/>
    <lineage>
        <taxon>Bacteria</taxon>
        <taxon>Bacteria division Kazan-3B-28</taxon>
    </lineage>
</organism>
<keyword evidence="7" id="KW-0256">Endoplasmic reticulum</keyword>
<evidence type="ECO:0000256" key="10">
    <source>
        <dbReference type="SAM" id="Phobius"/>
    </source>
</evidence>
<comment type="caution">
    <text evidence="11">The sequence shown here is derived from an EMBL/GenBank/DDBJ whole genome shotgun (WGS) entry which is preliminary data.</text>
</comment>
<evidence type="ECO:0000256" key="2">
    <source>
        <dbReference type="ARBA" id="ARBA00004651"/>
    </source>
</evidence>
<keyword evidence="5" id="KW-0808">Transferase</keyword>
<evidence type="ECO:0000256" key="4">
    <source>
        <dbReference type="ARBA" id="ARBA00022676"/>
    </source>
</evidence>
<dbReference type="EMBL" id="METE01000001">
    <property type="protein sequence ID" value="OGB85702.1"/>
    <property type="molecule type" value="Genomic_DNA"/>
</dbReference>
<dbReference type="GO" id="GO:0005886">
    <property type="term" value="C:plasma membrane"/>
    <property type="evidence" value="ECO:0007669"/>
    <property type="project" value="UniProtKB-SubCell"/>
</dbReference>
<evidence type="ECO:0000256" key="8">
    <source>
        <dbReference type="ARBA" id="ARBA00022989"/>
    </source>
</evidence>
<sequence length="556" mass="63596">MKLGLSKKRLANQRLSIKLIYKWFANQPEQLWLGILAITIIVTRWVGHSQFLYSVDAVKYALALDKYDVSIHRPHPMGYALYILFTKPIYWLMGDANTALIIVSIIFSIGALYTLYYLAKKIYGQPTAWVAVSMFISAPVVWFYGQVALNYLSDALFMSWFGYLAYQILSTKKANPRLALWASVVLAISGGFRPTSVLFMAPLWLWMIWRQRSWRVALLNVGVIGLITLSWVWPAAALSGGWLKFWAAVSALLLAPGMDKFVSLNHGLSAAWDQFNMIFKGLLINFNFSSAALVLFLALLAVPRTNTNKINLFNLYFWLVLVLPASLFYIFGVYTLPGYLLVLIPGLTILIARTITILVDVTVQLLAHLPSAQRFWPTAYLISVISLLIAGNTWIYLRSGRQIIEPNVPTHYTIYTIDRLWNNLIPTINQEFNPQNTVIAIDQPFIHWGLEHFQYYFPNHVTYQRIAWGIANPEHKNWYRAYGQRYELVDDLELAPGDNWMVVVRENWNDPVANKLSAITLPERIGHITYYDLSLPSVREFLAQADHVKFINTGNE</sequence>
<dbReference type="AlphaFoldDB" id="A0A1F4PRN0"/>
<feature type="transmembrane region" description="Helical" evidence="10">
    <location>
        <begin position="99"/>
        <end position="119"/>
    </location>
</feature>
<feature type="transmembrane region" description="Helical" evidence="10">
    <location>
        <begin position="31"/>
        <end position="55"/>
    </location>
</feature>
<dbReference type="Proteomes" id="UP000179010">
    <property type="component" value="Unassembled WGS sequence"/>
</dbReference>
<evidence type="ECO:0000313" key="12">
    <source>
        <dbReference type="Proteomes" id="UP000179010"/>
    </source>
</evidence>